<keyword evidence="2" id="KW-1185">Reference proteome</keyword>
<dbReference type="RefSeq" id="WP_245126942.1">
    <property type="nucleotide sequence ID" value="NZ_CP095064.1"/>
</dbReference>
<name>A0ABY4GEB7_9BACT</name>
<protein>
    <recommendedName>
        <fullName evidence="3">HEAT repeat domain-containing protein</fullName>
    </recommendedName>
</protein>
<evidence type="ECO:0008006" key="3">
    <source>
        <dbReference type="Google" id="ProtNLM"/>
    </source>
</evidence>
<proteinExistence type="predicted"/>
<gene>
    <name evidence="1" type="ORF">MUN86_26095</name>
</gene>
<accession>A0ABY4GEB7</accession>
<dbReference type="EMBL" id="CP095064">
    <property type="protein sequence ID" value="UOQ69188.1"/>
    <property type="molecule type" value="Genomic_DNA"/>
</dbReference>
<evidence type="ECO:0000313" key="2">
    <source>
        <dbReference type="Proteomes" id="UP000830401"/>
    </source>
</evidence>
<reference evidence="1" key="1">
    <citation type="submission" date="2022-04" db="EMBL/GenBank/DDBJ databases">
        <title>Hymenobacter sp. isolated from the air.</title>
        <authorList>
            <person name="Won M."/>
            <person name="Lee C.-M."/>
            <person name="Woen H.-Y."/>
            <person name="Kwon S.-W."/>
        </authorList>
    </citation>
    <scope>NUCLEOTIDE SEQUENCE</scope>
    <source>
        <strain evidence="1">5420S-77</strain>
        <plasmid evidence="1">unnamed3</plasmid>
    </source>
</reference>
<dbReference type="Proteomes" id="UP000830401">
    <property type="component" value="Plasmid unnamed3"/>
</dbReference>
<geneLocation type="plasmid" evidence="1 2">
    <name>unnamed3</name>
</geneLocation>
<sequence length="159" mass="18445">MAYSTKWLRFRQAEEEYYTSRYDLLQDKAALVDNLHQAFARPQDRDTALRLLEQMTPDRAVLEPVLAQVVDTAIDSTDITAIQLARQILLLYHAEPWVRSTLPLIITPYLAAQDEWHYRRIAELYALVHYDEELACFLLLCQASTNAEIREISDDFAPS</sequence>
<evidence type="ECO:0000313" key="1">
    <source>
        <dbReference type="EMBL" id="UOQ69188.1"/>
    </source>
</evidence>
<organism evidence="1 2">
    <name type="scientific">Hymenobacter volaticus</name>
    <dbReference type="NCBI Taxonomy" id="2932254"/>
    <lineage>
        <taxon>Bacteria</taxon>
        <taxon>Pseudomonadati</taxon>
        <taxon>Bacteroidota</taxon>
        <taxon>Cytophagia</taxon>
        <taxon>Cytophagales</taxon>
        <taxon>Hymenobacteraceae</taxon>
        <taxon>Hymenobacter</taxon>
    </lineage>
</organism>
<keyword evidence="1" id="KW-0614">Plasmid</keyword>